<organism evidence="1 2">
    <name type="scientific">Rhodovastum atsumiense</name>
    <dbReference type="NCBI Taxonomy" id="504468"/>
    <lineage>
        <taxon>Bacteria</taxon>
        <taxon>Pseudomonadati</taxon>
        <taxon>Pseudomonadota</taxon>
        <taxon>Alphaproteobacteria</taxon>
        <taxon>Acetobacterales</taxon>
        <taxon>Acetobacteraceae</taxon>
        <taxon>Rhodovastum</taxon>
    </lineage>
</organism>
<dbReference type="RefSeq" id="WP_150041418.1">
    <property type="nucleotide sequence ID" value="NZ_OW485606.1"/>
</dbReference>
<proteinExistence type="predicted"/>
<gene>
    <name evidence="1" type="ORF">F1189_13875</name>
</gene>
<dbReference type="EMBL" id="VWPK01000019">
    <property type="protein sequence ID" value="KAA5611644.1"/>
    <property type="molecule type" value="Genomic_DNA"/>
</dbReference>
<reference evidence="1 2" key="1">
    <citation type="submission" date="2019-09" db="EMBL/GenBank/DDBJ databases">
        <title>Genome sequence of Rhodovastum atsumiense, a diverse member of the Acetobacteraceae family of non-sulfur purple photosynthetic bacteria.</title>
        <authorList>
            <person name="Meyer T."/>
            <person name="Kyndt J."/>
        </authorList>
    </citation>
    <scope>NUCLEOTIDE SEQUENCE [LARGE SCALE GENOMIC DNA]</scope>
    <source>
        <strain evidence="1 2">DSM 21279</strain>
    </source>
</reference>
<sequence>MADLPELRRAIREARAAKKEARRQSTERRVYNLPSATVAGVLGHQLRQDLPSETAAVRELLDAALSSRGFPR</sequence>
<evidence type="ECO:0000313" key="2">
    <source>
        <dbReference type="Proteomes" id="UP000325255"/>
    </source>
</evidence>
<keyword evidence="2" id="KW-1185">Reference proteome</keyword>
<comment type="caution">
    <text evidence="1">The sequence shown here is derived from an EMBL/GenBank/DDBJ whole genome shotgun (WGS) entry which is preliminary data.</text>
</comment>
<evidence type="ECO:0000313" key="1">
    <source>
        <dbReference type="EMBL" id="KAA5611644.1"/>
    </source>
</evidence>
<name>A0A5M6ITK7_9PROT</name>
<dbReference type="AlphaFoldDB" id="A0A5M6ITK7"/>
<protein>
    <submittedName>
        <fullName evidence="1">Uncharacterized protein</fullName>
    </submittedName>
</protein>
<dbReference type="Proteomes" id="UP000325255">
    <property type="component" value="Unassembled WGS sequence"/>
</dbReference>
<accession>A0A5M6ITK7</accession>